<dbReference type="GO" id="GO:0009244">
    <property type="term" value="P:lipopolysaccharide core region biosynthetic process"/>
    <property type="evidence" value="ECO:0007669"/>
    <property type="project" value="TreeGrafter"/>
</dbReference>
<dbReference type="CDD" id="cd03789">
    <property type="entry name" value="GT9_LPS_heptosyltransferase"/>
    <property type="match status" value="1"/>
</dbReference>
<dbReference type="Proteomes" id="UP000054893">
    <property type="component" value="Unassembled WGS sequence"/>
</dbReference>
<dbReference type="RefSeq" id="WP_060816991.1">
    <property type="nucleotide sequence ID" value="NZ_FCOC02000001.1"/>
</dbReference>
<evidence type="ECO:0000256" key="2">
    <source>
        <dbReference type="ARBA" id="ARBA00022679"/>
    </source>
</evidence>
<gene>
    <name evidence="3" type="ORF">AWB64_00482</name>
</gene>
<reference evidence="3 4" key="1">
    <citation type="submission" date="2016-01" db="EMBL/GenBank/DDBJ databases">
        <authorList>
            <person name="Oliw E.H."/>
        </authorList>
    </citation>
    <scope>NUCLEOTIDE SEQUENCE [LARGE SCALE GENOMIC DNA]</scope>
    <source>
        <strain evidence="3">LMG 22029</strain>
    </source>
</reference>
<accession>A0A158EX74</accession>
<dbReference type="Pfam" id="PF01075">
    <property type="entry name" value="Glyco_transf_9"/>
    <property type="match status" value="1"/>
</dbReference>
<dbReference type="GO" id="GO:0008713">
    <property type="term" value="F:ADP-heptose-lipopolysaccharide heptosyltransferase activity"/>
    <property type="evidence" value="ECO:0007669"/>
    <property type="project" value="TreeGrafter"/>
</dbReference>
<dbReference type="EMBL" id="FCOC02000001">
    <property type="protein sequence ID" value="SAL12147.1"/>
    <property type="molecule type" value="Genomic_DNA"/>
</dbReference>
<dbReference type="SUPFAM" id="SSF53756">
    <property type="entry name" value="UDP-Glycosyltransferase/glycogen phosphorylase"/>
    <property type="match status" value="1"/>
</dbReference>
<dbReference type="AlphaFoldDB" id="A0A158EX74"/>
<dbReference type="InterPro" id="IPR002201">
    <property type="entry name" value="Glyco_trans_9"/>
</dbReference>
<protein>
    <submittedName>
        <fullName evidence="3">Transferase</fullName>
    </submittedName>
</protein>
<dbReference type="Gene3D" id="3.40.50.2000">
    <property type="entry name" value="Glycogen Phosphorylase B"/>
    <property type="match status" value="2"/>
</dbReference>
<evidence type="ECO:0000313" key="3">
    <source>
        <dbReference type="EMBL" id="SAL12147.1"/>
    </source>
</evidence>
<proteinExistence type="predicted"/>
<organism evidence="3 4">
    <name type="scientific">Caballeronia sordidicola</name>
    <name type="common">Burkholderia sordidicola</name>
    <dbReference type="NCBI Taxonomy" id="196367"/>
    <lineage>
        <taxon>Bacteria</taxon>
        <taxon>Pseudomonadati</taxon>
        <taxon>Pseudomonadota</taxon>
        <taxon>Betaproteobacteria</taxon>
        <taxon>Burkholderiales</taxon>
        <taxon>Burkholderiaceae</taxon>
        <taxon>Caballeronia</taxon>
    </lineage>
</organism>
<keyword evidence="2 3" id="KW-0808">Transferase</keyword>
<evidence type="ECO:0000256" key="1">
    <source>
        <dbReference type="ARBA" id="ARBA00022676"/>
    </source>
</evidence>
<evidence type="ECO:0000313" key="4">
    <source>
        <dbReference type="Proteomes" id="UP000054893"/>
    </source>
</evidence>
<sequence length="378" mass="41468">MSRLSGRMRILARALPRLTLKPLRRKPQTVKRVLIAHHLLLGDTLLLTPLIAKLRAQYPHAQIVLTCPKPIVPLYAGRPFGIDVIPFDPRDVRSVAAVLRSGPYDLGIVAGDNRHAWLALATGCRWITGHADDVPVWKNWPLDHAVPYPAIPGAWADFAAELIEGPPPRPYRKDDWPAPAPAALSDADARILRKPYVVLHPGASTGVKRWPDERWRALAAFVEASGLTPVWSGGPSETELIEAIDPAGRFTSFAGRIDLRQVWHLFAGARAIVCPDTGVAHLGRLTGVPTIALFGPGNALIHGAGNYWRDAPFTPVTIADMPCRDQPDIFRRHVAWARRCDRNTSTCVAWRGDHADCMGFISLEAVCNSLRAVLPGVQ</sequence>
<keyword evidence="1" id="KW-0328">Glycosyltransferase</keyword>
<dbReference type="PANTHER" id="PTHR30160">
    <property type="entry name" value="TETRAACYLDISACCHARIDE 4'-KINASE-RELATED"/>
    <property type="match status" value="1"/>
</dbReference>
<name>A0A158EX74_CABSO</name>
<dbReference type="OrthoDB" id="9781892at2"/>
<dbReference type="PANTHER" id="PTHR30160:SF1">
    <property type="entry name" value="LIPOPOLYSACCHARIDE 1,2-N-ACETYLGLUCOSAMINETRANSFERASE-RELATED"/>
    <property type="match status" value="1"/>
</dbReference>
<dbReference type="InterPro" id="IPR051199">
    <property type="entry name" value="LPS_LOS_Heptosyltrfase"/>
</dbReference>
<dbReference type="GO" id="GO:0005829">
    <property type="term" value="C:cytosol"/>
    <property type="evidence" value="ECO:0007669"/>
    <property type="project" value="TreeGrafter"/>
</dbReference>